<comment type="caution">
    <text evidence="2">The sequence shown here is derived from an EMBL/GenBank/DDBJ whole genome shotgun (WGS) entry which is preliminary data.</text>
</comment>
<feature type="domain" description="Xylose isomerase-like TIM barrel" evidence="1">
    <location>
        <begin position="20"/>
        <end position="122"/>
    </location>
</feature>
<dbReference type="EMBL" id="JBHUOK010000030">
    <property type="protein sequence ID" value="MFD2790099.1"/>
    <property type="molecule type" value="Genomic_DNA"/>
</dbReference>
<evidence type="ECO:0000313" key="3">
    <source>
        <dbReference type="Proteomes" id="UP001597532"/>
    </source>
</evidence>
<protein>
    <submittedName>
        <fullName evidence="2">Sugar phosphate isomerase/epimerase family protein</fullName>
    </submittedName>
</protein>
<evidence type="ECO:0000313" key="2">
    <source>
        <dbReference type="EMBL" id="MFD2790099.1"/>
    </source>
</evidence>
<dbReference type="Gene3D" id="3.20.20.150">
    <property type="entry name" value="Divalent-metal-dependent TIM barrel enzymes"/>
    <property type="match status" value="1"/>
</dbReference>
<evidence type="ECO:0000259" key="1">
    <source>
        <dbReference type="Pfam" id="PF01261"/>
    </source>
</evidence>
<dbReference type="SUPFAM" id="SSF51658">
    <property type="entry name" value="Xylose isomerase-like"/>
    <property type="match status" value="1"/>
</dbReference>
<keyword evidence="2" id="KW-0413">Isomerase</keyword>
<name>A0ABW5VG43_9FLAO</name>
<organism evidence="2 3">
    <name type="scientific">Arenibacter antarcticus</name>
    <dbReference type="NCBI Taxonomy" id="2040469"/>
    <lineage>
        <taxon>Bacteria</taxon>
        <taxon>Pseudomonadati</taxon>
        <taxon>Bacteroidota</taxon>
        <taxon>Flavobacteriia</taxon>
        <taxon>Flavobacteriales</taxon>
        <taxon>Flavobacteriaceae</taxon>
        <taxon>Arenibacter</taxon>
    </lineage>
</organism>
<dbReference type="Proteomes" id="UP001597532">
    <property type="component" value="Unassembled WGS sequence"/>
</dbReference>
<proteinExistence type="predicted"/>
<gene>
    <name evidence="2" type="ORF">ACFS1K_10020</name>
</gene>
<dbReference type="GO" id="GO:0016853">
    <property type="term" value="F:isomerase activity"/>
    <property type="evidence" value="ECO:0007669"/>
    <property type="project" value="UniProtKB-KW"/>
</dbReference>
<dbReference type="RefSeq" id="WP_251806033.1">
    <property type="nucleotide sequence ID" value="NZ_JBHUOK010000030.1"/>
</dbReference>
<sequence length="125" mass="14025">MHEHARGKSRYWHPDSVLVAIKGRPNLGACGDLGHWARSGLDPVECLKILEGHLVGIHAKDLDEAGNMDAQDVKVGTGVIDYDAILKELDRQDYTGPIYIECEHDWENNLGDVKYAVKYLRELTN</sequence>
<keyword evidence="3" id="KW-1185">Reference proteome</keyword>
<dbReference type="Pfam" id="PF01261">
    <property type="entry name" value="AP_endonuc_2"/>
    <property type="match status" value="1"/>
</dbReference>
<dbReference type="InterPro" id="IPR036237">
    <property type="entry name" value="Xyl_isomerase-like_sf"/>
</dbReference>
<dbReference type="InterPro" id="IPR013022">
    <property type="entry name" value="Xyl_isomerase-like_TIM-brl"/>
</dbReference>
<reference evidence="3" key="1">
    <citation type="journal article" date="2019" name="Int. J. Syst. Evol. Microbiol.">
        <title>The Global Catalogue of Microorganisms (GCM) 10K type strain sequencing project: providing services to taxonomists for standard genome sequencing and annotation.</title>
        <authorList>
            <consortium name="The Broad Institute Genomics Platform"/>
            <consortium name="The Broad Institute Genome Sequencing Center for Infectious Disease"/>
            <person name="Wu L."/>
            <person name="Ma J."/>
        </authorList>
    </citation>
    <scope>NUCLEOTIDE SEQUENCE [LARGE SCALE GENOMIC DNA]</scope>
    <source>
        <strain evidence="3">KCTC 52924</strain>
    </source>
</reference>
<accession>A0ABW5VG43</accession>